<dbReference type="AlphaFoldDB" id="A0A9P5XAJ9"/>
<evidence type="ECO:0000313" key="3">
    <source>
        <dbReference type="Proteomes" id="UP000807342"/>
    </source>
</evidence>
<gene>
    <name evidence="2" type="ORF">P691DRAFT_651712</name>
</gene>
<protein>
    <submittedName>
        <fullName evidence="2">Uncharacterized protein</fullName>
    </submittedName>
</protein>
<reference evidence="2" key="1">
    <citation type="submission" date="2020-11" db="EMBL/GenBank/DDBJ databases">
        <authorList>
            <consortium name="DOE Joint Genome Institute"/>
            <person name="Ahrendt S."/>
            <person name="Riley R."/>
            <person name="Andreopoulos W."/>
            <person name="Labutti K."/>
            <person name="Pangilinan J."/>
            <person name="Ruiz-Duenas F.J."/>
            <person name="Barrasa J.M."/>
            <person name="Sanchez-Garcia M."/>
            <person name="Camarero S."/>
            <person name="Miyauchi S."/>
            <person name="Serrano A."/>
            <person name="Linde D."/>
            <person name="Babiker R."/>
            <person name="Drula E."/>
            <person name="Ayuso-Fernandez I."/>
            <person name="Pacheco R."/>
            <person name="Padilla G."/>
            <person name="Ferreira P."/>
            <person name="Barriuso J."/>
            <person name="Kellner H."/>
            <person name="Castanera R."/>
            <person name="Alfaro M."/>
            <person name="Ramirez L."/>
            <person name="Pisabarro A.G."/>
            <person name="Kuo A."/>
            <person name="Tritt A."/>
            <person name="Lipzen A."/>
            <person name="He G."/>
            <person name="Yan M."/>
            <person name="Ng V."/>
            <person name="Cullen D."/>
            <person name="Martin F."/>
            <person name="Rosso M.-N."/>
            <person name="Henrissat B."/>
            <person name="Hibbett D."/>
            <person name="Martinez A.T."/>
            <person name="Grigoriev I.V."/>
        </authorList>
    </citation>
    <scope>NUCLEOTIDE SEQUENCE</scope>
    <source>
        <strain evidence="2">MF-IS2</strain>
    </source>
</reference>
<dbReference type="Proteomes" id="UP000807342">
    <property type="component" value="Unassembled WGS sequence"/>
</dbReference>
<comment type="caution">
    <text evidence="2">The sequence shown here is derived from an EMBL/GenBank/DDBJ whole genome shotgun (WGS) entry which is preliminary data.</text>
</comment>
<evidence type="ECO:0000256" key="1">
    <source>
        <dbReference type="SAM" id="MobiDB-lite"/>
    </source>
</evidence>
<feature type="region of interest" description="Disordered" evidence="1">
    <location>
        <begin position="1"/>
        <end position="21"/>
    </location>
</feature>
<accession>A0A9P5XAJ9</accession>
<feature type="compositionally biased region" description="Polar residues" evidence="1">
    <location>
        <begin position="1"/>
        <end position="19"/>
    </location>
</feature>
<keyword evidence="3" id="KW-1185">Reference proteome</keyword>
<feature type="non-terminal residue" evidence="2">
    <location>
        <position position="1"/>
    </location>
</feature>
<evidence type="ECO:0000313" key="2">
    <source>
        <dbReference type="EMBL" id="KAF9447120.1"/>
    </source>
</evidence>
<proteinExistence type="predicted"/>
<sequence length="52" mass="5709">SETSSLPSHSYFTPSTSSKGCDFCSRPSHTFANCCTFNTAKKQAQMDTQKAR</sequence>
<name>A0A9P5XAJ9_9AGAR</name>
<feature type="non-terminal residue" evidence="2">
    <location>
        <position position="52"/>
    </location>
</feature>
<dbReference type="EMBL" id="MU151214">
    <property type="protein sequence ID" value="KAF9447120.1"/>
    <property type="molecule type" value="Genomic_DNA"/>
</dbReference>
<organism evidence="2 3">
    <name type="scientific">Macrolepiota fuliginosa MF-IS2</name>
    <dbReference type="NCBI Taxonomy" id="1400762"/>
    <lineage>
        <taxon>Eukaryota</taxon>
        <taxon>Fungi</taxon>
        <taxon>Dikarya</taxon>
        <taxon>Basidiomycota</taxon>
        <taxon>Agaricomycotina</taxon>
        <taxon>Agaricomycetes</taxon>
        <taxon>Agaricomycetidae</taxon>
        <taxon>Agaricales</taxon>
        <taxon>Agaricineae</taxon>
        <taxon>Agaricaceae</taxon>
        <taxon>Macrolepiota</taxon>
    </lineage>
</organism>